<keyword evidence="3 6" id="KW-0812">Transmembrane</keyword>
<feature type="transmembrane region" description="Helical" evidence="6">
    <location>
        <begin position="69"/>
        <end position="89"/>
    </location>
</feature>
<feature type="transmembrane region" description="Helical" evidence="6">
    <location>
        <begin position="394"/>
        <end position="415"/>
    </location>
</feature>
<dbReference type="InterPro" id="IPR004477">
    <property type="entry name" value="ComEC_N"/>
</dbReference>
<feature type="transmembrane region" description="Helical" evidence="6">
    <location>
        <begin position="18"/>
        <end position="36"/>
    </location>
</feature>
<dbReference type="InterPro" id="IPR025405">
    <property type="entry name" value="DUF4131"/>
</dbReference>
<dbReference type="NCBIfam" id="TIGR00360">
    <property type="entry name" value="ComEC_N-term"/>
    <property type="match status" value="1"/>
</dbReference>
<gene>
    <name evidence="9" type="ORF">SAMN04490248_11729</name>
</gene>
<dbReference type="InterPro" id="IPR052159">
    <property type="entry name" value="Competence_DNA_uptake"/>
</dbReference>
<feature type="transmembrane region" description="Helical" evidence="6">
    <location>
        <begin position="43"/>
        <end position="63"/>
    </location>
</feature>
<dbReference type="EMBL" id="FODS01000017">
    <property type="protein sequence ID" value="SEO95279.1"/>
    <property type="molecule type" value="Genomic_DNA"/>
</dbReference>
<feature type="domain" description="DUF4131" evidence="8">
    <location>
        <begin position="46"/>
        <end position="196"/>
    </location>
</feature>
<evidence type="ECO:0000256" key="2">
    <source>
        <dbReference type="ARBA" id="ARBA00022475"/>
    </source>
</evidence>
<reference evidence="9 10" key="1">
    <citation type="submission" date="2016-10" db="EMBL/GenBank/DDBJ databases">
        <authorList>
            <person name="de Groot N.N."/>
        </authorList>
    </citation>
    <scope>NUCLEOTIDE SEQUENCE [LARGE SCALE GENOMIC DNA]</scope>
    <source>
        <strain evidence="9 10">DSM 27842</strain>
    </source>
</reference>
<feature type="domain" description="ComEC/Rec2-related protein" evidence="7">
    <location>
        <begin position="236"/>
        <end position="512"/>
    </location>
</feature>
<evidence type="ECO:0000256" key="4">
    <source>
        <dbReference type="ARBA" id="ARBA00022989"/>
    </source>
</evidence>
<dbReference type="Pfam" id="PF03772">
    <property type="entry name" value="Competence"/>
    <property type="match status" value="1"/>
</dbReference>
<comment type="subcellular location">
    <subcellularLocation>
        <location evidence="1">Cell membrane</location>
        <topology evidence="1">Multi-pass membrane protein</topology>
    </subcellularLocation>
</comment>
<evidence type="ECO:0000313" key="10">
    <source>
        <dbReference type="Proteomes" id="UP000198893"/>
    </source>
</evidence>
<dbReference type="OrthoDB" id="9790149at2"/>
<feature type="transmembrane region" description="Helical" evidence="6">
    <location>
        <begin position="340"/>
        <end position="357"/>
    </location>
</feature>
<evidence type="ECO:0000259" key="7">
    <source>
        <dbReference type="Pfam" id="PF03772"/>
    </source>
</evidence>
<evidence type="ECO:0000256" key="3">
    <source>
        <dbReference type="ARBA" id="ARBA00022692"/>
    </source>
</evidence>
<dbReference type="GO" id="GO:0005886">
    <property type="term" value="C:plasma membrane"/>
    <property type="evidence" value="ECO:0007669"/>
    <property type="project" value="UniProtKB-SubCell"/>
</dbReference>
<feature type="transmembrane region" description="Helical" evidence="6">
    <location>
        <begin position="427"/>
        <end position="452"/>
    </location>
</feature>
<dbReference type="PANTHER" id="PTHR30619">
    <property type="entry name" value="DNA INTERNALIZATION/COMPETENCE PROTEIN COMEC/REC2"/>
    <property type="match status" value="1"/>
</dbReference>
<dbReference type="AlphaFoldDB" id="A0A1H8TW99"/>
<name>A0A1H8TW99_9RHOB</name>
<feature type="transmembrane region" description="Helical" evidence="6">
    <location>
        <begin position="459"/>
        <end position="479"/>
    </location>
</feature>
<sequence>MRVAGVIGAALLEQRGHLFAWTPVLLGAGIGLYFVLWQEPGGMAVALLAALGGGAALGALRIGPAYAPLLWAVLLVVAGMVLGLGRSMVVQAPVLGWRYYGPVEGTVVGIDRSASDKLRLTLGDVALDRVPPVRTPGRVRVSLHGAQGYITPEPGMRVILTGHLSPPAGPVEPGGFDFQRHAWFQGLGAVGYTRTPVLQLAPPDGAQRVFALRMRMSRAIRARFEGARGGFAAAVTTGDRSGIPMEVIEALRVSNLAHLLAISGLHMGLLAGFVFAALRVGMALIPFLALRLPARKMAAAGSLMAAAVYLLLSGGSVATQRAFVMAAVALFAVMVDRRAISLRAVAIAALIVLLLRPEAVLSPGFQMSFAATTALVAAFGALRGREGWLGPRWVRPAMAVVISSAVAGAATAPFGAAHFNHVAPYGLLANLLAVPVMGTVVIPAAVLAACLLPLGLEGVGLWIMGQGLGWILGVADWVAGLEGARVAVPKPSGAVLPLVSLGMLGVFLWQGRWRFAGVLPVAVGLALWVQADRPVALVSRDGALVGVMTEAGRALSKPRGAGFVARIWLENDGDGADQQEAAARWRGEEDSGLRRVDLGGVTLVHATGRRAAEAINTCAPGQIVVLPVARDNLPGGCEILDSGRLRRTGAVAFHSGEEGTLQRVTARRAGSARPWTAGQ</sequence>
<keyword evidence="5 6" id="KW-0472">Membrane</keyword>
<organism evidence="9 10">
    <name type="scientific">Salinihabitans flavidus</name>
    <dbReference type="NCBI Taxonomy" id="569882"/>
    <lineage>
        <taxon>Bacteria</taxon>
        <taxon>Pseudomonadati</taxon>
        <taxon>Pseudomonadota</taxon>
        <taxon>Alphaproteobacteria</taxon>
        <taxon>Rhodobacterales</taxon>
        <taxon>Roseobacteraceae</taxon>
        <taxon>Salinihabitans</taxon>
    </lineage>
</organism>
<evidence type="ECO:0000256" key="1">
    <source>
        <dbReference type="ARBA" id="ARBA00004651"/>
    </source>
</evidence>
<dbReference type="RefSeq" id="WP_093119288.1">
    <property type="nucleotide sequence ID" value="NZ_FODS01000017.1"/>
</dbReference>
<accession>A0A1H8TW99</accession>
<evidence type="ECO:0000256" key="5">
    <source>
        <dbReference type="ARBA" id="ARBA00023136"/>
    </source>
</evidence>
<keyword evidence="10" id="KW-1185">Reference proteome</keyword>
<protein>
    <submittedName>
        <fullName evidence="9">Competence protein ComEC</fullName>
    </submittedName>
</protein>
<evidence type="ECO:0000313" key="9">
    <source>
        <dbReference type="EMBL" id="SEO95279.1"/>
    </source>
</evidence>
<dbReference type="PANTHER" id="PTHR30619:SF1">
    <property type="entry name" value="RECOMBINATION PROTEIN 2"/>
    <property type="match status" value="1"/>
</dbReference>
<evidence type="ECO:0000259" key="8">
    <source>
        <dbReference type="Pfam" id="PF13567"/>
    </source>
</evidence>
<proteinExistence type="predicted"/>
<keyword evidence="2" id="KW-1003">Cell membrane</keyword>
<dbReference type="STRING" id="569882.SAMN04490248_11729"/>
<dbReference type="Pfam" id="PF13567">
    <property type="entry name" value="DUF4131"/>
    <property type="match status" value="1"/>
</dbReference>
<dbReference type="Proteomes" id="UP000198893">
    <property type="component" value="Unassembled WGS sequence"/>
</dbReference>
<evidence type="ECO:0000256" key="6">
    <source>
        <dbReference type="SAM" id="Phobius"/>
    </source>
</evidence>
<keyword evidence="4 6" id="KW-1133">Transmembrane helix</keyword>
<feature type="transmembrane region" description="Helical" evidence="6">
    <location>
        <begin position="491"/>
        <end position="509"/>
    </location>
</feature>